<organism evidence="2 3">
    <name type="scientific">Pisum sativum</name>
    <name type="common">Garden pea</name>
    <name type="synonym">Lathyrus oleraceus</name>
    <dbReference type="NCBI Taxonomy" id="3888"/>
    <lineage>
        <taxon>Eukaryota</taxon>
        <taxon>Viridiplantae</taxon>
        <taxon>Streptophyta</taxon>
        <taxon>Embryophyta</taxon>
        <taxon>Tracheophyta</taxon>
        <taxon>Spermatophyta</taxon>
        <taxon>Magnoliopsida</taxon>
        <taxon>eudicotyledons</taxon>
        <taxon>Gunneridae</taxon>
        <taxon>Pentapetalae</taxon>
        <taxon>rosids</taxon>
        <taxon>fabids</taxon>
        <taxon>Fabales</taxon>
        <taxon>Fabaceae</taxon>
        <taxon>Papilionoideae</taxon>
        <taxon>50 kb inversion clade</taxon>
        <taxon>NPAAA clade</taxon>
        <taxon>Hologalegina</taxon>
        <taxon>IRL clade</taxon>
        <taxon>Fabeae</taxon>
        <taxon>Lathyrus</taxon>
    </lineage>
</organism>
<dbReference type="AlphaFoldDB" id="A0A9D4WZV2"/>
<keyword evidence="3" id="KW-1185">Reference proteome</keyword>
<feature type="compositionally biased region" description="Acidic residues" evidence="1">
    <location>
        <begin position="10"/>
        <end position="19"/>
    </location>
</feature>
<proteinExistence type="predicted"/>
<gene>
    <name evidence="2" type="ORF">KIW84_055927</name>
</gene>
<evidence type="ECO:0000313" key="2">
    <source>
        <dbReference type="EMBL" id="KAI5410595.1"/>
    </source>
</evidence>
<evidence type="ECO:0000256" key="1">
    <source>
        <dbReference type="SAM" id="MobiDB-lite"/>
    </source>
</evidence>
<comment type="caution">
    <text evidence="2">The sequence shown here is derived from an EMBL/GenBank/DDBJ whole genome shotgun (WGS) entry which is preliminary data.</text>
</comment>
<dbReference type="InterPro" id="IPR040381">
    <property type="entry name" value="At4g14450-like"/>
</dbReference>
<name>A0A9D4WZV2_PEA</name>
<feature type="compositionally biased region" description="Polar residues" evidence="1">
    <location>
        <begin position="49"/>
        <end position="70"/>
    </location>
</feature>
<protein>
    <submittedName>
        <fullName evidence="2">Uncharacterized protein</fullName>
    </submittedName>
</protein>
<feature type="region of interest" description="Disordered" evidence="1">
    <location>
        <begin position="1"/>
        <end position="76"/>
    </location>
</feature>
<feature type="region of interest" description="Disordered" evidence="1">
    <location>
        <begin position="89"/>
        <end position="152"/>
    </location>
</feature>
<dbReference type="Proteomes" id="UP001058974">
    <property type="component" value="Chromosome 5"/>
</dbReference>
<dbReference type="Gramene" id="Psat05G0592700-T1">
    <property type="protein sequence ID" value="KAI5410595.1"/>
    <property type="gene ID" value="KIW84_055927"/>
</dbReference>
<dbReference type="PANTHER" id="PTHR33912">
    <property type="entry name" value="OS01G0939400 PROTEIN"/>
    <property type="match status" value="1"/>
</dbReference>
<reference evidence="2 3" key="1">
    <citation type="journal article" date="2022" name="Nat. Genet.">
        <title>Improved pea reference genome and pan-genome highlight genomic features and evolutionary characteristics.</title>
        <authorList>
            <person name="Yang T."/>
            <person name="Liu R."/>
            <person name="Luo Y."/>
            <person name="Hu S."/>
            <person name="Wang D."/>
            <person name="Wang C."/>
            <person name="Pandey M.K."/>
            <person name="Ge S."/>
            <person name="Xu Q."/>
            <person name="Li N."/>
            <person name="Li G."/>
            <person name="Huang Y."/>
            <person name="Saxena R.K."/>
            <person name="Ji Y."/>
            <person name="Li M."/>
            <person name="Yan X."/>
            <person name="He Y."/>
            <person name="Liu Y."/>
            <person name="Wang X."/>
            <person name="Xiang C."/>
            <person name="Varshney R.K."/>
            <person name="Ding H."/>
            <person name="Gao S."/>
            <person name="Zong X."/>
        </authorList>
    </citation>
    <scope>NUCLEOTIDE SEQUENCE [LARGE SCALE GENOMIC DNA]</scope>
    <source>
        <strain evidence="2 3">cv. Zhongwan 6</strain>
    </source>
</reference>
<dbReference type="OrthoDB" id="1935372at2759"/>
<evidence type="ECO:0000313" key="3">
    <source>
        <dbReference type="Proteomes" id="UP001058974"/>
    </source>
</evidence>
<feature type="compositionally biased region" description="Basic and acidic residues" evidence="1">
    <location>
        <begin position="20"/>
        <end position="31"/>
    </location>
</feature>
<dbReference type="PANTHER" id="PTHR33912:SF3">
    <property type="entry name" value="OS01G0939400 PROTEIN"/>
    <property type="match status" value="1"/>
</dbReference>
<sequence length="175" mass="18969">MSLVDYASSSDEDDVPEPTEEQRKEKEEPQPQRHSPQPHPQPQPRPKSLTKSGSSSNQQLKNRPHSSSPTVEKLPDASLLLSSPAISSNLMNASDHSSRVAAALAENASRKRDSNGKTSSAVRSKVPRGNPPHSKNIPETAGGLLVPPQLSGRKNVVTEDISKLFVRKHQEHPSA</sequence>
<accession>A0A9D4WZV2</accession>
<dbReference type="EMBL" id="JAMSHJ010000005">
    <property type="protein sequence ID" value="KAI5410595.1"/>
    <property type="molecule type" value="Genomic_DNA"/>
</dbReference>